<feature type="domain" description="Mannose-6-phosphate isomerase type II C-terminal" evidence="10">
    <location>
        <begin position="326"/>
        <end position="439"/>
    </location>
</feature>
<organism evidence="12 13">
    <name type="scientific">Archaeoglobus profundus (strain DSM 5631 / JCM 9629 / NBRC 100127 / Av18)</name>
    <dbReference type="NCBI Taxonomy" id="572546"/>
    <lineage>
        <taxon>Archaea</taxon>
        <taxon>Methanobacteriati</taxon>
        <taxon>Methanobacteriota</taxon>
        <taxon>Archaeoglobi</taxon>
        <taxon>Archaeoglobales</taxon>
        <taxon>Archaeoglobaceae</taxon>
        <taxon>Archaeoglobus</taxon>
    </lineage>
</organism>
<dbReference type="InterPro" id="IPR001538">
    <property type="entry name" value="Man6P_isomerase-2_C"/>
</dbReference>
<keyword evidence="4 12" id="KW-0548">Nucleotidyltransferase</keyword>
<dbReference type="EMBL" id="CP001857">
    <property type="protein sequence ID" value="ADB58082.1"/>
    <property type="molecule type" value="Genomic_DNA"/>
</dbReference>
<dbReference type="HOGENOM" id="CLU_035527_1_0_2"/>
<dbReference type="Proteomes" id="UP000001901">
    <property type="component" value="Chromosome"/>
</dbReference>
<evidence type="ECO:0000259" key="11">
    <source>
        <dbReference type="Pfam" id="PF22640"/>
    </source>
</evidence>
<protein>
    <recommendedName>
        <fullName evidence="2">mannose-1-phosphate guanylyltransferase</fullName>
        <ecNumber evidence="2">2.7.7.13</ecNumber>
    </recommendedName>
</protein>
<name>D2RD88_ARCPA</name>
<keyword evidence="6" id="KW-0342">GTP-binding</keyword>
<dbReference type="InterPro" id="IPR049577">
    <property type="entry name" value="GMPP_N"/>
</dbReference>
<dbReference type="GO" id="GO:0009298">
    <property type="term" value="P:GDP-mannose biosynthetic process"/>
    <property type="evidence" value="ECO:0007669"/>
    <property type="project" value="TreeGrafter"/>
</dbReference>
<dbReference type="InterPro" id="IPR029044">
    <property type="entry name" value="Nucleotide-diphossugar_trans"/>
</dbReference>
<dbReference type="RefSeq" id="WP_012940418.1">
    <property type="nucleotide sequence ID" value="NC_013741.1"/>
</dbReference>
<dbReference type="InterPro" id="IPR006375">
    <property type="entry name" value="Man1P_GuaTrfase/Man6P_Isoase"/>
</dbReference>
<sequence>MKVLILAGGVGERLFPLSRLKYPKQFLRLNGESLFQKTVKRGLMLSDDIYVVTNVDHAFMIERELDEIDVKAKILTEPMPKNTLPAIYLGIKEIVKDFGRSKVAVLPSDHLIEINENYLSAFKEAEKLSDKFLVTFGIKPTKPHTGYGYIKPKERVGGGFVVERFVEKPDYETAKTYVESGYLWNSGMFVFDSEIFFEECEKYAKDVIEKVDSGRYEEIEPISVDKGILEKSNRVAVVPLDIFWSDVGSFDAIYEIMEKDESGNAVKGEFLGVDSNNNLIISEGLVTTVDVENMVIVNTKDVTLVCPRESSQKVREVVRALRERSDERAEHHITVYRPWGSYTVLEEGDGYKVKRLTVLPGKRLSLQMHYHRSEFWVVVKGTAKVTVDDKEFLLRKGESTFIPMGAKHRLENPGKVTLEIIEVQIGDYLGEDDIVRFADDFGRI</sequence>
<evidence type="ECO:0000256" key="6">
    <source>
        <dbReference type="ARBA" id="ARBA00023134"/>
    </source>
</evidence>
<evidence type="ECO:0000256" key="4">
    <source>
        <dbReference type="ARBA" id="ARBA00022695"/>
    </source>
</evidence>
<dbReference type="GO" id="GO:0016853">
    <property type="term" value="F:isomerase activity"/>
    <property type="evidence" value="ECO:0007669"/>
    <property type="project" value="UniProtKB-KW"/>
</dbReference>
<dbReference type="GO" id="GO:0004475">
    <property type="term" value="F:mannose-1-phosphate guanylyltransferase (GTP) activity"/>
    <property type="evidence" value="ECO:0007669"/>
    <property type="project" value="UniProtKB-EC"/>
</dbReference>
<evidence type="ECO:0000313" key="12">
    <source>
        <dbReference type="EMBL" id="ADB58082.1"/>
    </source>
</evidence>
<dbReference type="InterPro" id="IPR005835">
    <property type="entry name" value="NTP_transferase_dom"/>
</dbReference>
<dbReference type="InterPro" id="IPR014710">
    <property type="entry name" value="RmlC-like_jellyroll"/>
</dbReference>
<gene>
    <name evidence="12" type="ordered locus">Arcpr_1022</name>
</gene>
<dbReference type="NCBIfam" id="TIGR01479">
    <property type="entry name" value="GMP_PMI"/>
    <property type="match status" value="1"/>
</dbReference>
<evidence type="ECO:0000259" key="10">
    <source>
        <dbReference type="Pfam" id="PF01050"/>
    </source>
</evidence>
<dbReference type="PANTHER" id="PTHR46390:SF1">
    <property type="entry name" value="MANNOSE-1-PHOSPHATE GUANYLYLTRANSFERASE"/>
    <property type="match status" value="1"/>
</dbReference>
<dbReference type="InterPro" id="IPR011051">
    <property type="entry name" value="RmlC_Cupin_sf"/>
</dbReference>
<dbReference type="SUPFAM" id="SSF51182">
    <property type="entry name" value="RmlC-like cupins"/>
    <property type="match status" value="1"/>
</dbReference>
<dbReference type="GO" id="GO:0005525">
    <property type="term" value="F:GTP binding"/>
    <property type="evidence" value="ECO:0007669"/>
    <property type="project" value="UniProtKB-KW"/>
</dbReference>
<dbReference type="Pfam" id="PF00483">
    <property type="entry name" value="NTP_transferase"/>
    <property type="match status" value="1"/>
</dbReference>
<dbReference type="InterPro" id="IPR051161">
    <property type="entry name" value="Mannose-6P_isomerase_type2"/>
</dbReference>
<comment type="catalytic activity">
    <reaction evidence="7">
        <text>alpha-D-mannose 1-phosphate + GTP + H(+) = GDP-alpha-D-mannose + diphosphate</text>
        <dbReference type="Rhea" id="RHEA:15229"/>
        <dbReference type="ChEBI" id="CHEBI:15378"/>
        <dbReference type="ChEBI" id="CHEBI:33019"/>
        <dbReference type="ChEBI" id="CHEBI:37565"/>
        <dbReference type="ChEBI" id="CHEBI:57527"/>
        <dbReference type="ChEBI" id="CHEBI:58409"/>
        <dbReference type="EC" id="2.7.7.13"/>
    </reaction>
</comment>
<dbReference type="AlphaFoldDB" id="D2RD88"/>
<dbReference type="GO" id="GO:0000271">
    <property type="term" value="P:polysaccharide biosynthetic process"/>
    <property type="evidence" value="ECO:0007669"/>
    <property type="project" value="InterPro"/>
</dbReference>
<dbReference type="Gene3D" id="3.90.550.10">
    <property type="entry name" value="Spore Coat Polysaccharide Biosynthesis Protein SpsA, Chain A"/>
    <property type="match status" value="1"/>
</dbReference>
<evidence type="ECO:0000256" key="7">
    <source>
        <dbReference type="ARBA" id="ARBA00047343"/>
    </source>
</evidence>
<dbReference type="STRING" id="572546.Arcpr_1022"/>
<dbReference type="CDD" id="cd02213">
    <property type="entry name" value="cupin_PMI_typeII_C"/>
    <property type="match status" value="1"/>
</dbReference>
<dbReference type="eggNOG" id="arCOG02427">
    <property type="taxonomic scope" value="Archaea"/>
</dbReference>
<evidence type="ECO:0000313" key="13">
    <source>
        <dbReference type="Proteomes" id="UP000001901"/>
    </source>
</evidence>
<keyword evidence="12" id="KW-0413">Isomerase</keyword>
<comment type="similarity">
    <text evidence="1 8">Belongs to the mannose-6-phosphate isomerase type 2 family.</text>
</comment>
<dbReference type="Pfam" id="PF22640">
    <property type="entry name" value="ManC_GMP_beta-helix"/>
    <property type="match status" value="1"/>
</dbReference>
<dbReference type="OrthoDB" id="5825at2157"/>
<keyword evidence="5" id="KW-0547">Nucleotide-binding</keyword>
<evidence type="ECO:0000256" key="8">
    <source>
        <dbReference type="RuleBase" id="RU004190"/>
    </source>
</evidence>
<keyword evidence="3 12" id="KW-0808">Transferase</keyword>
<evidence type="ECO:0000256" key="5">
    <source>
        <dbReference type="ARBA" id="ARBA00022741"/>
    </source>
</evidence>
<reference evidence="12 13" key="1">
    <citation type="journal article" date="2010" name="Stand. Genomic Sci.">
        <title>Complete genome sequence of Archaeoglobus profundus type strain (AV18).</title>
        <authorList>
            <person name="von Jan M."/>
            <person name="Lapidus A."/>
            <person name="Del Rio T.G."/>
            <person name="Copeland A."/>
            <person name="Tice H."/>
            <person name="Cheng J.F."/>
            <person name="Lucas S."/>
            <person name="Chen F."/>
            <person name="Nolan M."/>
            <person name="Goodwin L."/>
            <person name="Han C."/>
            <person name="Pitluck S."/>
            <person name="Liolios K."/>
            <person name="Ivanova N."/>
            <person name="Mavromatis K."/>
            <person name="Ovchinnikova G."/>
            <person name="Chertkov O."/>
            <person name="Pati A."/>
            <person name="Chen A."/>
            <person name="Palaniappan K."/>
            <person name="Land M."/>
            <person name="Hauser L."/>
            <person name="Chang Y.J."/>
            <person name="Jeffries C.D."/>
            <person name="Saunders E."/>
            <person name="Brettin T."/>
            <person name="Detter J.C."/>
            <person name="Chain P."/>
            <person name="Eichinger K."/>
            <person name="Huber H."/>
            <person name="Spring S."/>
            <person name="Rohde M."/>
            <person name="Goker M."/>
            <person name="Wirth R."/>
            <person name="Woyke T."/>
            <person name="Bristow J."/>
            <person name="Eisen J.A."/>
            <person name="Markowitz V."/>
            <person name="Hugenholtz P."/>
            <person name="Kyrpides N.C."/>
            <person name="Klenk H.P."/>
        </authorList>
    </citation>
    <scope>NUCLEOTIDE SEQUENCE [LARGE SCALE GENOMIC DNA]</scope>
    <source>
        <strain evidence="13">DSM 5631 / JCM 9629 / NBRC 100127 / Av18</strain>
    </source>
</reference>
<dbReference type="PANTHER" id="PTHR46390">
    <property type="entry name" value="MANNOSE-1-PHOSPHATE GUANYLYLTRANSFERASE"/>
    <property type="match status" value="1"/>
</dbReference>
<dbReference type="Pfam" id="PF01050">
    <property type="entry name" value="MannoseP_isomer"/>
    <property type="match status" value="1"/>
</dbReference>
<accession>D2RD88</accession>
<dbReference type="EC" id="2.7.7.13" evidence="2"/>
<dbReference type="FunFam" id="2.60.120.10:FF:000032">
    <property type="entry name" value="Mannose-1-phosphate guanylyltransferase/mannose-6-phosphate isomerase"/>
    <property type="match status" value="1"/>
</dbReference>
<dbReference type="InterPro" id="IPR054566">
    <property type="entry name" value="ManC/GMP-like_b-helix"/>
</dbReference>
<keyword evidence="13" id="KW-1185">Reference proteome</keyword>
<evidence type="ECO:0000259" key="9">
    <source>
        <dbReference type="Pfam" id="PF00483"/>
    </source>
</evidence>
<evidence type="ECO:0000256" key="1">
    <source>
        <dbReference type="ARBA" id="ARBA00006115"/>
    </source>
</evidence>
<feature type="domain" description="MannoseP isomerase/GMP-like beta-helix" evidence="11">
    <location>
        <begin position="268"/>
        <end position="321"/>
    </location>
</feature>
<dbReference type="Gene3D" id="2.60.120.10">
    <property type="entry name" value="Jelly Rolls"/>
    <property type="match status" value="1"/>
</dbReference>
<evidence type="ECO:0000256" key="2">
    <source>
        <dbReference type="ARBA" id="ARBA00012387"/>
    </source>
</evidence>
<dbReference type="CDD" id="cd02509">
    <property type="entry name" value="GDP-M1P_Guanylyltransferase"/>
    <property type="match status" value="1"/>
</dbReference>
<proteinExistence type="inferred from homology"/>
<dbReference type="PaxDb" id="572546-Arcpr_1022"/>
<dbReference type="GeneID" id="8739697"/>
<dbReference type="SUPFAM" id="SSF53448">
    <property type="entry name" value="Nucleotide-diphospho-sugar transferases"/>
    <property type="match status" value="1"/>
</dbReference>
<feature type="domain" description="Nucleotidyl transferase" evidence="9">
    <location>
        <begin position="2"/>
        <end position="261"/>
    </location>
</feature>
<evidence type="ECO:0000256" key="3">
    <source>
        <dbReference type="ARBA" id="ARBA00022679"/>
    </source>
</evidence>
<dbReference type="KEGG" id="apo:Arcpr_1022"/>